<dbReference type="AlphaFoldDB" id="A0A5B7J018"/>
<reference evidence="2 3" key="1">
    <citation type="submission" date="2019-05" db="EMBL/GenBank/DDBJ databases">
        <title>Another draft genome of Portunus trituberculatus and its Hox gene families provides insights of decapod evolution.</title>
        <authorList>
            <person name="Jeong J.-H."/>
            <person name="Song I."/>
            <person name="Kim S."/>
            <person name="Choi T."/>
            <person name="Kim D."/>
            <person name="Ryu S."/>
            <person name="Kim W."/>
        </authorList>
    </citation>
    <scope>NUCLEOTIDE SEQUENCE [LARGE SCALE GENOMIC DNA]</scope>
    <source>
        <tissue evidence="2">Muscle</tissue>
    </source>
</reference>
<name>A0A5B7J018_PORTR</name>
<sequence>MRSEGQSGKDVRIPYQLPPLPTTHPQHALTLHHLAHLTTPTPTPTHTNTPDSLTLHHLAHLTTPTPTHTNPHHALILHRLANLTTPTLALPPDNHQTNPHKASPRPYLASLGNVHGADDVVDEDSEEQTRDDLDKHTVEPEVDPLQQTIVRLGPLAEVHVVQGRVVVPAVWREG</sequence>
<protein>
    <submittedName>
        <fullName evidence="2">Uncharacterized protein</fullName>
    </submittedName>
</protein>
<accession>A0A5B7J018</accession>
<proteinExistence type="predicted"/>
<evidence type="ECO:0000313" key="2">
    <source>
        <dbReference type="EMBL" id="MPC90120.1"/>
    </source>
</evidence>
<dbReference type="Proteomes" id="UP000324222">
    <property type="component" value="Unassembled WGS sequence"/>
</dbReference>
<gene>
    <name evidence="2" type="ORF">E2C01_085090</name>
</gene>
<evidence type="ECO:0000313" key="3">
    <source>
        <dbReference type="Proteomes" id="UP000324222"/>
    </source>
</evidence>
<comment type="caution">
    <text evidence="2">The sequence shown here is derived from an EMBL/GenBank/DDBJ whole genome shotgun (WGS) entry which is preliminary data.</text>
</comment>
<feature type="region of interest" description="Disordered" evidence="1">
    <location>
        <begin position="90"/>
        <end position="112"/>
    </location>
</feature>
<dbReference type="EMBL" id="VSRR010083315">
    <property type="protein sequence ID" value="MPC90120.1"/>
    <property type="molecule type" value="Genomic_DNA"/>
</dbReference>
<organism evidence="2 3">
    <name type="scientific">Portunus trituberculatus</name>
    <name type="common">Swimming crab</name>
    <name type="synonym">Neptunus trituberculatus</name>
    <dbReference type="NCBI Taxonomy" id="210409"/>
    <lineage>
        <taxon>Eukaryota</taxon>
        <taxon>Metazoa</taxon>
        <taxon>Ecdysozoa</taxon>
        <taxon>Arthropoda</taxon>
        <taxon>Crustacea</taxon>
        <taxon>Multicrustacea</taxon>
        <taxon>Malacostraca</taxon>
        <taxon>Eumalacostraca</taxon>
        <taxon>Eucarida</taxon>
        <taxon>Decapoda</taxon>
        <taxon>Pleocyemata</taxon>
        <taxon>Brachyura</taxon>
        <taxon>Eubrachyura</taxon>
        <taxon>Portunoidea</taxon>
        <taxon>Portunidae</taxon>
        <taxon>Portuninae</taxon>
        <taxon>Portunus</taxon>
    </lineage>
</organism>
<keyword evidence="3" id="KW-1185">Reference proteome</keyword>
<evidence type="ECO:0000256" key="1">
    <source>
        <dbReference type="SAM" id="MobiDB-lite"/>
    </source>
</evidence>